<keyword evidence="3" id="KW-1185">Reference proteome</keyword>
<gene>
    <name evidence="2" type="ORF">ACJDT4_03610</name>
</gene>
<organism evidence="2 3">
    <name type="scientific">Clostridium neuense</name>
    <dbReference type="NCBI Taxonomy" id="1728934"/>
    <lineage>
        <taxon>Bacteria</taxon>
        <taxon>Bacillati</taxon>
        <taxon>Bacillota</taxon>
        <taxon>Clostridia</taxon>
        <taxon>Eubacteriales</taxon>
        <taxon>Clostridiaceae</taxon>
        <taxon>Clostridium</taxon>
    </lineage>
</organism>
<dbReference type="RefSeq" id="WP_406786162.1">
    <property type="nucleotide sequence ID" value="NZ_JBJIAA010000002.1"/>
</dbReference>
<reference evidence="2 3" key="1">
    <citation type="submission" date="2024-11" db="EMBL/GenBank/DDBJ databases">
        <authorList>
            <person name="Heng Y.C."/>
            <person name="Lim A.C.H."/>
            <person name="Lee J.K.Y."/>
            <person name="Kittelmann S."/>
        </authorList>
    </citation>
    <scope>NUCLEOTIDE SEQUENCE [LARGE SCALE GENOMIC DNA]</scope>
    <source>
        <strain evidence="2 3">WILCCON 0114</strain>
    </source>
</reference>
<comment type="caution">
    <text evidence="2">The sequence shown here is derived from an EMBL/GenBank/DDBJ whole genome shotgun (WGS) entry which is preliminary data.</text>
</comment>
<name>A0ABW8TBA3_9CLOT</name>
<dbReference type="CDD" id="cd00211">
    <property type="entry name" value="PTS_IIA_fru"/>
    <property type="match status" value="1"/>
</dbReference>
<protein>
    <submittedName>
        <fullName evidence="2">PTS sugar transporter subunit IIA</fullName>
    </submittedName>
</protein>
<keyword evidence="2" id="KW-0813">Transport</keyword>
<dbReference type="PANTHER" id="PTHR47738">
    <property type="entry name" value="PTS SYSTEM FRUCTOSE-LIKE EIIA COMPONENT-RELATED"/>
    <property type="match status" value="1"/>
</dbReference>
<evidence type="ECO:0000313" key="2">
    <source>
        <dbReference type="EMBL" id="MFL0249497.1"/>
    </source>
</evidence>
<dbReference type="InterPro" id="IPR016152">
    <property type="entry name" value="PTrfase/Anion_transptr"/>
</dbReference>
<dbReference type="InterPro" id="IPR051541">
    <property type="entry name" value="PTS_SugarTrans_NitroReg"/>
</dbReference>
<sequence>MEDNLLHEELIFLNYEAESREELLRSLSAELEERGYVKESYVKGILDREKIFPTGLNTEGVKVALPHTDAVHVNKAAIVIAKLKKPVIFKEMGFGEKDVEAKLIFMMAVKNPAEQVTTLSRLMSILSDKETLINLYNCTTNSEVINILTGVLYSN</sequence>
<dbReference type="PANTHER" id="PTHR47738:SF3">
    <property type="entry name" value="PHOSPHOTRANSFERASE SYSTEM MANNITOL_FRUCTOSE-SPECIFIC IIA DOMAIN CONTAINING PROTEIN"/>
    <property type="match status" value="1"/>
</dbReference>
<dbReference type="Pfam" id="PF00359">
    <property type="entry name" value="PTS_EIIA_2"/>
    <property type="match status" value="1"/>
</dbReference>
<proteinExistence type="predicted"/>
<feature type="domain" description="PTS EIIA type-2" evidence="1">
    <location>
        <begin position="4"/>
        <end position="151"/>
    </location>
</feature>
<dbReference type="EMBL" id="JBJIAA010000002">
    <property type="protein sequence ID" value="MFL0249497.1"/>
    <property type="molecule type" value="Genomic_DNA"/>
</dbReference>
<keyword evidence="2" id="KW-0762">Sugar transport</keyword>
<dbReference type="InterPro" id="IPR002178">
    <property type="entry name" value="PTS_EIIA_type-2_dom"/>
</dbReference>
<dbReference type="PROSITE" id="PS51094">
    <property type="entry name" value="PTS_EIIA_TYPE_2"/>
    <property type="match status" value="1"/>
</dbReference>
<accession>A0ABW8TBA3</accession>
<evidence type="ECO:0000313" key="3">
    <source>
        <dbReference type="Proteomes" id="UP001623592"/>
    </source>
</evidence>
<dbReference type="Gene3D" id="3.40.930.10">
    <property type="entry name" value="Mannitol-specific EII, Chain A"/>
    <property type="match status" value="1"/>
</dbReference>
<dbReference type="Proteomes" id="UP001623592">
    <property type="component" value="Unassembled WGS sequence"/>
</dbReference>
<evidence type="ECO:0000259" key="1">
    <source>
        <dbReference type="PROSITE" id="PS51094"/>
    </source>
</evidence>
<dbReference type="SUPFAM" id="SSF55804">
    <property type="entry name" value="Phoshotransferase/anion transport protein"/>
    <property type="match status" value="1"/>
</dbReference>